<dbReference type="InterPro" id="IPR025110">
    <property type="entry name" value="AMP-bd_C"/>
</dbReference>
<evidence type="ECO:0000256" key="4">
    <source>
        <dbReference type="ARBA" id="ARBA00023140"/>
    </source>
</evidence>
<dbReference type="Gene3D" id="3.30.300.30">
    <property type="match status" value="1"/>
</dbReference>
<dbReference type="PANTHER" id="PTHR24096:SF149">
    <property type="entry name" value="AMP-BINDING DOMAIN-CONTAINING PROTEIN-RELATED"/>
    <property type="match status" value="1"/>
</dbReference>
<evidence type="ECO:0000313" key="8">
    <source>
        <dbReference type="Proteomes" id="UP000786811"/>
    </source>
</evidence>
<feature type="domain" description="AMP-dependent synthetase/ligase" evidence="5">
    <location>
        <begin position="16"/>
        <end position="373"/>
    </location>
</feature>
<feature type="domain" description="AMP-binding enzyme C-terminal" evidence="6">
    <location>
        <begin position="392"/>
        <end position="459"/>
    </location>
</feature>
<evidence type="ECO:0000259" key="5">
    <source>
        <dbReference type="Pfam" id="PF00501"/>
    </source>
</evidence>
<dbReference type="GO" id="GO:0005777">
    <property type="term" value="C:peroxisome"/>
    <property type="evidence" value="ECO:0007669"/>
    <property type="project" value="UniProtKB-SubCell"/>
</dbReference>
<gene>
    <name evidence="7" type="ORF">HICCMSTLAB_LOCUS2900</name>
</gene>
<comment type="caution">
    <text evidence="7">The sequence shown here is derived from an EMBL/GenBank/DDBJ whole genome shotgun (WGS) entry which is preliminary data.</text>
</comment>
<dbReference type="InterPro" id="IPR042099">
    <property type="entry name" value="ANL_N_sf"/>
</dbReference>
<dbReference type="Gene3D" id="3.40.50.12780">
    <property type="entry name" value="N-terminal domain of ligase-like"/>
    <property type="match status" value="1"/>
</dbReference>
<dbReference type="Pfam" id="PF00501">
    <property type="entry name" value="AMP-binding"/>
    <property type="match status" value="1"/>
</dbReference>
<dbReference type="InterPro" id="IPR020845">
    <property type="entry name" value="AMP-binding_CS"/>
</dbReference>
<keyword evidence="3" id="KW-0436">Ligase</keyword>
<dbReference type="Proteomes" id="UP000786811">
    <property type="component" value="Unassembled WGS sequence"/>
</dbReference>
<dbReference type="OrthoDB" id="10253869at2759"/>
<organism evidence="7 8">
    <name type="scientific">Cotesia congregata</name>
    <name type="common">Parasitoid wasp</name>
    <name type="synonym">Apanteles congregatus</name>
    <dbReference type="NCBI Taxonomy" id="51543"/>
    <lineage>
        <taxon>Eukaryota</taxon>
        <taxon>Metazoa</taxon>
        <taxon>Ecdysozoa</taxon>
        <taxon>Arthropoda</taxon>
        <taxon>Hexapoda</taxon>
        <taxon>Insecta</taxon>
        <taxon>Pterygota</taxon>
        <taxon>Neoptera</taxon>
        <taxon>Endopterygota</taxon>
        <taxon>Hymenoptera</taxon>
        <taxon>Apocrita</taxon>
        <taxon>Ichneumonoidea</taxon>
        <taxon>Braconidae</taxon>
        <taxon>Microgastrinae</taxon>
        <taxon>Cotesia</taxon>
    </lineage>
</organism>
<keyword evidence="8" id="KW-1185">Reference proteome</keyword>
<dbReference type="PANTHER" id="PTHR24096">
    <property type="entry name" value="LONG-CHAIN-FATTY-ACID--COA LIGASE"/>
    <property type="match status" value="1"/>
</dbReference>
<comment type="subcellular location">
    <subcellularLocation>
        <location evidence="1">Peroxisome</location>
    </subcellularLocation>
</comment>
<dbReference type="SUPFAM" id="SSF56801">
    <property type="entry name" value="Acetyl-CoA synthetase-like"/>
    <property type="match status" value="1"/>
</dbReference>
<dbReference type="InterPro" id="IPR000873">
    <property type="entry name" value="AMP-dep_synth/lig_dom"/>
</dbReference>
<sequence length="473" mass="53357">MPDGYYKIGERILNQFKKYPDFVGQIDGITGIKDTYADMGDRSIRCALWLKEQGVSPGDVVGICSKNHLDTCIPVYASFYIGAIINPWWDTCIDEELVKNLIETTQPKVLFIDENHAEIITRTITKMEYSLLIVVFGIKNGYSSFEDVLKTQSNEDVEKFECTRVEPKDPVFLIYTSGTSGFPKGVLHSYHSVAHMFRYYPDDGTPSIDLYFFRLCWISGTRMVLRSIIFKATMIVCDNLAEEDACKIIEKYKVTRLWLGTPILNRFTKIKDIEKFDLSSVKLLSYGGAAANGQIIKMLPSLFKNADISSRYGSTECGTAIIGSTRFDKSDSCGKVFFNVQIKVIDPDTNKILGPNKKGELCVLSPKLMISYWKNPAKTEEIVDSDVIPRIVENVIEMCPGVAEVAVVAKPSFEHHEVPMAFITDKEIIEFLEKNLSNEVKLLGGVCFLDKMPYTPSKKIAKHRLYTMAKTIC</sequence>
<dbReference type="GO" id="GO:0016405">
    <property type="term" value="F:CoA-ligase activity"/>
    <property type="evidence" value="ECO:0007669"/>
    <property type="project" value="TreeGrafter"/>
</dbReference>
<dbReference type="InterPro" id="IPR045851">
    <property type="entry name" value="AMP-bd_C_sf"/>
</dbReference>
<reference evidence="7" key="1">
    <citation type="submission" date="2021-04" db="EMBL/GenBank/DDBJ databases">
        <authorList>
            <person name="Chebbi M.A.C M."/>
        </authorList>
    </citation>
    <scope>NUCLEOTIDE SEQUENCE</scope>
</reference>
<proteinExistence type="inferred from homology"/>
<comment type="similarity">
    <text evidence="2">Belongs to the ATP-dependent AMP-binding enzyme family.</text>
</comment>
<dbReference type="EMBL" id="CAJNRD030001117">
    <property type="protein sequence ID" value="CAG5079002.1"/>
    <property type="molecule type" value="Genomic_DNA"/>
</dbReference>
<name>A0A8J2H6S3_COTCN</name>
<evidence type="ECO:0000313" key="7">
    <source>
        <dbReference type="EMBL" id="CAG5079002.1"/>
    </source>
</evidence>
<accession>A0A8J2H6S3</accession>
<dbReference type="Pfam" id="PF13193">
    <property type="entry name" value="AMP-binding_C"/>
    <property type="match status" value="1"/>
</dbReference>
<evidence type="ECO:0000259" key="6">
    <source>
        <dbReference type="Pfam" id="PF13193"/>
    </source>
</evidence>
<dbReference type="PROSITE" id="PS00455">
    <property type="entry name" value="AMP_BINDING"/>
    <property type="match status" value="1"/>
</dbReference>
<protein>
    <submittedName>
        <fullName evidence="7">Similar to Luciferin 4-monooxygenase (Photuris pensylvanica)</fullName>
    </submittedName>
</protein>
<dbReference type="AlphaFoldDB" id="A0A8J2H6S3"/>
<evidence type="ECO:0000256" key="1">
    <source>
        <dbReference type="ARBA" id="ARBA00004275"/>
    </source>
</evidence>
<keyword evidence="4" id="KW-0576">Peroxisome</keyword>
<evidence type="ECO:0000256" key="2">
    <source>
        <dbReference type="ARBA" id="ARBA00006432"/>
    </source>
</evidence>
<evidence type="ECO:0000256" key="3">
    <source>
        <dbReference type="ARBA" id="ARBA00022598"/>
    </source>
</evidence>